<dbReference type="EMBL" id="RBNI01018596">
    <property type="protein sequence ID" value="RUO97069.1"/>
    <property type="molecule type" value="Genomic_DNA"/>
</dbReference>
<dbReference type="UniPathway" id="UPA00771">
    <property type="reaction ID" value="UER00766"/>
</dbReference>
<dbReference type="AlphaFoldDB" id="A0A433A313"/>
<comment type="pathway">
    <text evidence="1">Cofactor biosynthesis; D-erythroascorbate biosynthesis; dehydro-D-arabinono-1,4-lactone from D-arabinose: step 2/2.</text>
</comment>
<evidence type="ECO:0000259" key="6">
    <source>
        <dbReference type="PROSITE" id="PS51387"/>
    </source>
</evidence>
<dbReference type="Proteomes" id="UP000268093">
    <property type="component" value="Unassembled WGS sequence"/>
</dbReference>
<dbReference type="Pfam" id="PF01565">
    <property type="entry name" value="FAD_binding_4"/>
    <property type="match status" value="1"/>
</dbReference>
<dbReference type="InterPro" id="IPR016167">
    <property type="entry name" value="FAD-bd_PCMH_sub1"/>
</dbReference>
<dbReference type="Gene3D" id="3.30.43.10">
    <property type="entry name" value="Uridine Diphospho-n-acetylenolpyruvylglucosamine Reductase, domain 2"/>
    <property type="match status" value="1"/>
</dbReference>
<dbReference type="SUPFAM" id="SSF56176">
    <property type="entry name" value="FAD-binding/transporter-associated domain-like"/>
    <property type="match status" value="1"/>
</dbReference>
<dbReference type="InterPro" id="IPR016169">
    <property type="entry name" value="FAD-bd_PCMH_sub2"/>
</dbReference>
<dbReference type="Gene3D" id="3.30.465.10">
    <property type="match status" value="1"/>
</dbReference>
<accession>A0A433A313</accession>
<evidence type="ECO:0000256" key="3">
    <source>
        <dbReference type="ARBA" id="ARBA00023002"/>
    </source>
</evidence>
<feature type="domain" description="FAD-binding PCMH-type" evidence="6">
    <location>
        <begin position="107"/>
        <end position="312"/>
    </location>
</feature>
<dbReference type="PANTHER" id="PTHR43762">
    <property type="entry name" value="L-GULONOLACTONE OXIDASE"/>
    <property type="match status" value="1"/>
</dbReference>
<comment type="caution">
    <text evidence="7">The sequence shown here is derived from an EMBL/GenBank/DDBJ whole genome shotgun (WGS) entry which is preliminary data.</text>
</comment>
<keyword evidence="3" id="KW-0560">Oxidoreductase</keyword>
<keyword evidence="8" id="KW-1185">Reference proteome</keyword>
<name>A0A433A313_9FUNG</name>
<dbReference type="InterPro" id="IPR036318">
    <property type="entry name" value="FAD-bd_PCMH-like_sf"/>
</dbReference>
<gene>
    <name evidence="7" type="ORF">BC936DRAFT_141038</name>
</gene>
<dbReference type="GO" id="GO:0016020">
    <property type="term" value="C:membrane"/>
    <property type="evidence" value="ECO:0007669"/>
    <property type="project" value="InterPro"/>
</dbReference>
<dbReference type="InterPro" id="IPR010031">
    <property type="entry name" value="FAD_lactone_oxidase-like"/>
</dbReference>
<protein>
    <recommendedName>
        <fullName evidence="2">D-arabinono-1,4-lactone oxidase</fullName>
        <ecNumber evidence="2">1.1.3.37</ecNumber>
    </recommendedName>
    <alternativeName>
        <fullName evidence="4">L-galactono-gamma-lactone oxidase</fullName>
    </alternativeName>
</protein>
<dbReference type="InterPro" id="IPR007173">
    <property type="entry name" value="ALO_C"/>
</dbReference>
<dbReference type="Gene3D" id="3.30.70.2520">
    <property type="match status" value="1"/>
</dbReference>
<dbReference type="Pfam" id="PF04030">
    <property type="entry name" value="ALO"/>
    <property type="match status" value="1"/>
</dbReference>
<dbReference type="PANTHER" id="PTHR43762:SF1">
    <property type="entry name" value="D-ARABINONO-1,4-LACTONE OXIDASE"/>
    <property type="match status" value="1"/>
</dbReference>
<dbReference type="PROSITE" id="PS51387">
    <property type="entry name" value="FAD_PCMH"/>
    <property type="match status" value="1"/>
</dbReference>
<feature type="region of interest" description="Disordered" evidence="5">
    <location>
        <begin position="1"/>
        <end position="25"/>
    </location>
</feature>
<evidence type="ECO:0000256" key="2">
    <source>
        <dbReference type="ARBA" id="ARBA00013136"/>
    </source>
</evidence>
<evidence type="ECO:0000313" key="8">
    <source>
        <dbReference type="Proteomes" id="UP000268093"/>
    </source>
</evidence>
<evidence type="ECO:0000313" key="7">
    <source>
        <dbReference type="EMBL" id="RUO97069.1"/>
    </source>
</evidence>
<dbReference type="InterPro" id="IPR016166">
    <property type="entry name" value="FAD-bd_PCMH"/>
</dbReference>
<evidence type="ECO:0000256" key="5">
    <source>
        <dbReference type="SAM" id="MobiDB-lite"/>
    </source>
</evidence>
<dbReference type="InterPro" id="IPR006094">
    <property type="entry name" value="Oxid_FAD_bind_N"/>
</dbReference>
<dbReference type="GO" id="GO:0071949">
    <property type="term" value="F:FAD binding"/>
    <property type="evidence" value="ECO:0007669"/>
    <property type="project" value="InterPro"/>
</dbReference>
<dbReference type="EC" id="1.1.3.37" evidence="2"/>
<organism evidence="7 8">
    <name type="scientific">Jimgerdemannia flammicorona</name>
    <dbReference type="NCBI Taxonomy" id="994334"/>
    <lineage>
        <taxon>Eukaryota</taxon>
        <taxon>Fungi</taxon>
        <taxon>Fungi incertae sedis</taxon>
        <taxon>Mucoromycota</taxon>
        <taxon>Mucoromycotina</taxon>
        <taxon>Endogonomycetes</taxon>
        <taxon>Endogonales</taxon>
        <taxon>Endogonaceae</taxon>
        <taxon>Jimgerdemannia</taxon>
    </lineage>
</organism>
<dbReference type="OrthoDB" id="610608at2759"/>
<evidence type="ECO:0000256" key="1">
    <source>
        <dbReference type="ARBA" id="ARBA00005083"/>
    </source>
</evidence>
<dbReference type="GO" id="GO:0003885">
    <property type="term" value="F:D-arabinono-1,4-lactone oxidase activity"/>
    <property type="evidence" value="ECO:0007669"/>
    <property type="project" value="UniProtKB-EC"/>
</dbReference>
<evidence type="ECO:0000256" key="4">
    <source>
        <dbReference type="ARBA" id="ARBA00033418"/>
    </source>
</evidence>
<proteinExistence type="predicted"/>
<sequence>MGARPSKARYQTRNTTAVAVKQEPPSPVEHPYHYEAYKICSSKDILDLFKLYEEDPNISKKQVLLVVALDQSNNSIRRSFDPTGLIRKIIEEKERQKKDIAQNHLQNVEFTPAFIRHDIATLDQLVNLMATAEKEGSHIKAVGSFYAFGNVCETDGILVKTDLLSQCTQTDLSRLTEHAKADAEKNDIVYFEVLSGTTFADIIKVLNKHNRALINLGGFTGQSIAGATSTSTHGSGINIPPLSSMIVSVHLIAPGGHQYRIEPSNGITNPTAFRSANTNVTLIQDSEVFSASVVSIGSLGISYSFTIITIPIYSLIETREMLTWETVKPTMMTEIVEKHRNGEIWVNPYTGEALVTKRDIATKEEIDKYGNTISIQTRKDLGSFLEHPLVKSLAEQLGTAVGTALGNLMHLFPHYIPQLIDTALKSQYHKTPIVDTYDNIYPVGIVNDFPAISIEISYSIKDDNHILATESAIKRLQQLRDTKKLSLTSFFSLRFVAASDQYLSMSYGEPRCAIEFPILYTDGHYFPEVYKPLIEDALRFGGRVHLGQWQPPSFNSHYLSQVYPDGGLTAFRNQITKFDPKGTMTNTLLRQLGLVPNSPLEPVVRDLAF</sequence>
<reference evidence="7 8" key="1">
    <citation type="journal article" date="2018" name="New Phytol.">
        <title>Phylogenomics of Endogonaceae and evolution of mycorrhizas within Mucoromycota.</title>
        <authorList>
            <person name="Chang Y."/>
            <person name="Desiro A."/>
            <person name="Na H."/>
            <person name="Sandor L."/>
            <person name="Lipzen A."/>
            <person name="Clum A."/>
            <person name="Barry K."/>
            <person name="Grigoriev I.V."/>
            <person name="Martin F.M."/>
            <person name="Stajich J.E."/>
            <person name="Smith M.E."/>
            <person name="Bonito G."/>
            <person name="Spatafora J.W."/>
        </authorList>
    </citation>
    <scope>NUCLEOTIDE SEQUENCE [LARGE SCALE GENOMIC DNA]</scope>
    <source>
        <strain evidence="7 8">GMNB39</strain>
    </source>
</reference>